<dbReference type="OrthoDB" id="2941182at2"/>
<evidence type="ECO:0000313" key="3">
    <source>
        <dbReference type="Proteomes" id="UP000075430"/>
    </source>
</evidence>
<evidence type="ECO:0000256" key="1">
    <source>
        <dbReference type="SAM" id="Phobius"/>
    </source>
</evidence>
<feature type="transmembrane region" description="Helical" evidence="1">
    <location>
        <begin position="106"/>
        <end position="124"/>
    </location>
</feature>
<keyword evidence="1" id="KW-0812">Transmembrane</keyword>
<organism evidence="2 3">
    <name type="scientific">Bacillus nakamurai</name>
    <dbReference type="NCBI Taxonomy" id="1793963"/>
    <lineage>
        <taxon>Bacteria</taxon>
        <taxon>Bacillati</taxon>
        <taxon>Bacillota</taxon>
        <taxon>Bacilli</taxon>
        <taxon>Bacillales</taxon>
        <taxon>Bacillaceae</taxon>
        <taxon>Bacillus</taxon>
    </lineage>
</organism>
<feature type="transmembrane region" description="Helical" evidence="1">
    <location>
        <begin position="6"/>
        <end position="22"/>
    </location>
</feature>
<dbReference type="Pfam" id="PF07301">
    <property type="entry name" value="DUF1453"/>
    <property type="match status" value="1"/>
</dbReference>
<dbReference type="InterPro" id="IPR031306">
    <property type="entry name" value="CcdC"/>
</dbReference>
<dbReference type="STRING" id="1793963.AXI58_11255"/>
<dbReference type="Proteomes" id="UP000075430">
    <property type="component" value="Unassembled WGS sequence"/>
</dbReference>
<keyword evidence="1" id="KW-1133">Transmembrane helix</keyword>
<dbReference type="PANTHER" id="PTHR39164:SF1">
    <property type="entry name" value="PROTEIN CCDC"/>
    <property type="match status" value="1"/>
</dbReference>
<name>A0A150F942_9BACI</name>
<sequence>MVQSAIALFVIICIALIIWFRVKKGNRPIKGGGFGIISPLIIIVIVFSFSISQLMNIPGKPFHFPAYWELAIAGLLGGLFGAVMLPQTAYEIREDGFVYSKRNKNFKYVIISIIAIRIVLSQYFKNIDAAEFAVLTMELAFVYLCIWRIGSFVKFRKISKTAL</sequence>
<dbReference type="EMBL" id="LSBA01000006">
    <property type="protein sequence ID" value="KXZ21529.1"/>
    <property type="molecule type" value="Genomic_DNA"/>
</dbReference>
<feature type="transmembrane region" description="Helical" evidence="1">
    <location>
        <begin position="66"/>
        <end position="85"/>
    </location>
</feature>
<gene>
    <name evidence="2" type="ORF">AXI58_11255</name>
</gene>
<feature type="transmembrane region" description="Helical" evidence="1">
    <location>
        <begin position="34"/>
        <end position="54"/>
    </location>
</feature>
<proteinExistence type="predicted"/>
<dbReference type="InterPro" id="IPR058247">
    <property type="entry name" value="DUF1453"/>
</dbReference>
<keyword evidence="3" id="KW-1185">Reference proteome</keyword>
<reference evidence="3" key="1">
    <citation type="submission" date="2016-02" db="EMBL/GenBank/DDBJ databases">
        <authorList>
            <person name="Dunlap C."/>
        </authorList>
    </citation>
    <scope>NUCLEOTIDE SEQUENCE [LARGE SCALE GENOMIC DNA]</scope>
    <source>
        <strain evidence="3">NRRL B-41092</strain>
    </source>
</reference>
<evidence type="ECO:0000313" key="2">
    <source>
        <dbReference type="EMBL" id="KXZ21529.1"/>
    </source>
</evidence>
<comment type="caution">
    <text evidence="2">The sequence shown here is derived from an EMBL/GenBank/DDBJ whole genome shotgun (WGS) entry which is preliminary data.</text>
</comment>
<dbReference type="AlphaFoldDB" id="A0A150F942"/>
<keyword evidence="1" id="KW-0472">Membrane</keyword>
<dbReference type="PANTHER" id="PTHR39164">
    <property type="entry name" value="PROTEIN CCDC"/>
    <property type="match status" value="1"/>
</dbReference>
<feature type="transmembrane region" description="Helical" evidence="1">
    <location>
        <begin position="130"/>
        <end position="150"/>
    </location>
</feature>
<protein>
    <submittedName>
        <fullName evidence="2">Cytochrome C biogenesis protein CcdC</fullName>
    </submittedName>
</protein>
<dbReference type="RefSeq" id="WP_061520896.1">
    <property type="nucleotide sequence ID" value="NZ_JAJJBV010000002.1"/>
</dbReference>
<accession>A0A150F942</accession>